<evidence type="ECO:0000256" key="2">
    <source>
        <dbReference type="ARBA" id="ARBA00022490"/>
    </source>
</evidence>
<dbReference type="OrthoDB" id="9796919at2"/>
<keyword evidence="9" id="KW-1185">Reference proteome</keyword>
<feature type="binding site" evidence="5">
    <location>
        <position position="116"/>
    </location>
    <ligand>
        <name>acetyl-CoA</name>
        <dbReference type="ChEBI" id="CHEBI:57288"/>
    </ligand>
</feature>
<keyword evidence="2 5" id="KW-0963">Cytoplasm</keyword>
<evidence type="ECO:0000256" key="4">
    <source>
        <dbReference type="ARBA" id="ARBA00023315"/>
    </source>
</evidence>
<evidence type="ECO:0000256" key="6">
    <source>
        <dbReference type="RuleBase" id="RU363094"/>
    </source>
</evidence>
<dbReference type="RefSeq" id="WP_076835472.1">
    <property type="nucleotide sequence ID" value="NZ_CP019434.1"/>
</dbReference>
<name>A0A1P8UDZ1_9GAMM</name>
<comment type="caution">
    <text evidence="5">Lacks conserved residue(s) required for the propagation of feature annotation.</text>
</comment>
<dbReference type="Gene3D" id="3.40.630.30">
    <property type="match status" value="1"/>
</dbReference>
<comment type="similarity">
    <text evidence="1 5 6">Belongs to the acetyltransferase family. RimI subfamily.</text>
</comment>
<dbReference type="Proteomes" id="UP000243807">
    <property type="component" value="Chromosome"/>
</dbReference>
<comment type="catalytic activity">
    <reaction evidence="5 6">
        <text>N-terminal L-alanyl-[ribosomal protein bS18] + acetyl-CoA = N-terminal N(alpha)-acetyl-L-alanyl-[ribosomal protein bS18] + CoA + H(+)</text>
        <dbReference type="Rhea" id="RHEA:43756"/>
        <dbReference type="Rhea" id="RHEA-COMP:10676"/>
        <dbReference type="Rhea" id="RHEA-COMP:10677"/>
        <dbReference type="ChEBI" id="CHEBI:15378"/>
        <dbReference type="ChEBI" id="CHEBI:57287"/>
        <dbReference type="ChEBI" id="CHEBI:57288"/>
        <dbReference type="ChEBI" id="CHEBI:64718"/>
        <dbReference type="ChEBI" id="CHEBI:83683"/>
        <dbReference type="EC" id="2.3.1.266"/>
    </reaction>
</comment>
<sequence length="155" mass="17209">MSARFRRDERYCRALQMQDLPLLMAIEVRAYTHPWTEGVFRDCLRVGYGCWALIADEIFTGYAVTSVAVGECHILNLTVAPESQGRGLGRYLLREVLCAATKAGADTAFLEVRPSNAAARHLYVSEGFNEVGTRRNYYPGGKGGREDALVMAKTL</sequence>
<organism evidence="8 9">
    <name type="scientific">Acidihalobacter ferrooxydans</name>
    <dbReference type="NCBI Taxonomy" id="1765967"/>
    <lineage>
        <taxon>Bacteria</taxon>
        <taxon>Pseudomonadati</taxon>
        <taxon>Pseudomonadota</taxon>
        <taxon>Gammaproteobacteria</taxon>
        <taxon>Chromatiales</taxon>
        <taxon>Ectothiorhodospiraceae</taxon>
        <taxon>Acidihalobacter</taxon>
    </lineage>
</organism>
<dbReference type="KEGG" id="afy:BW247_02360"/>
<dbReference type="EMBL" id="CP019434">
    <property type="protein sequence ID" value="APZ42081.1"/>
    <property type="molecule type" value="Genomic_DNA"/>
</dbReference>
<keyword evidence="3 5" id="KW-0808">Transferase</keyword>
<dbReference type="HAMAP" id="MF_02210">
    <property type="entry name" value="RimI"/>
    <property type="match status" value="1"/>
</dbReference>
<dbReference type="InterPro" id="IPR043690">
    <property type="entry name" value="RimI"/>
</dbReference>
<comment type="subcellular location">
    <subcellularLocation>
        <location evidence="5 6">Cytoplasm</location>
    </subcellularLocation>
</comment>
<evidence type="ECO:0000313" key="8">
    <source>
        <dbReference type="EMBL" id="APZ42081.1"/>
    </source>
</evidence>
<dbReference type="InterPro" id="IPR016181">
    <property type="entry name" value="Acyl_CoA_acyltransferase"/>
</dbReference>
<dbReference type="NCBIfam" id="TIGR01575">
    <property type="entry name" value="rimI"/>
    <property type="match status" value="1"/>
</dbReference>
<reference evidence="8 9" key="1">
    <citation type="submission" date="2017-01" db="EMBL/GenBank/DDBJ databases">
        <title>Draft sequence of Acidihalobacter ferrooxidans strain DSM 14175 (strain V8).</title>
        <authorList>
            <person name="Khaleque H.N."/>
            <person name="Ramsay J.P."/>
            <person name="Murphy R.J.T."/>
            <person name="Kaksonen A.H."/>
            <person name="Boxall N.J."/>
            <person name="Watkin E.L.J."/>
        </authorList>
    </citation>
    <scope>NUCLEOTIDE SEQUENCE [LARGE SCALE GENOMIC DNA]</scope>
    <source>
        <strain evidence="8 9">V8</strain>
    </source>
</reference>
<feature type="domain" description="N-acetyltransferase" evidence="7">
    <location>
        <begin position="10"/>
        <end position="155"/>
    </location>
</feature>
<proteinExistence type="inferred from homology"/>
<keyword evidence="4 5" id="KW-0012">Acyltransferase</keyword>
<dbReference type="SUPFAM" id="SSF55729">
    <property type="entry name" value="Acyl-CoA N-acyltransferases (Nat)"/>
    <property type="match status" value="1"/>
</dbReference>
<dbReference type="EC" id="2.3.1.266" evidence="5 6"/>
<dbReference type="PANTHER" id="PTHR43420:SF12">
    <property type="entry name" value="N-ACETYLTRANSFERASE DOMAIN-CONTAINING PROTEIN"/>
    <property type="match status" value="1"/>
</dbReference>
<gene>
    <name evidence="5" type="primary">rimI</name>
    <name evidence="8" type="ORF">BW247_02360</name>
</gene>
<dbReference type="Pfam" id="PF00583">
    <property type="entry name" value="Acetyltransf_1"/>
    <property type="match status" value="1"/>
</dbReference>
<dbReference type="STRING" id="1765967.BW247_02360"/>
<dbReference type="PROSITE" id="PS51186">
    <property type="entry name" value="GNAT"/>
    <property type="match status" value="1"/>
</dbReference>
<dbReference type="CDD" id="cd04301">
    <property type="entry name" value="NAT_SF"/>
    <property type="match status" value="1"/>
</dbReference>
<dbReference type="GO" id="GO:0005737">
    <property type="term" value="C:cytoplasm"/>
    <property type="evidence" value="ECO:0007669"/>
    <property type="project" value="UniProtKB-SubCell"/>
</dbReference>
<comment type="function">
    <text evidence="5 6">Acetylates the N-terminal alanine of ribosomal protein bS18.</text>
</comment>
<evidence type="ECO:0000259" key="7">
    <source>
        <dbReference type="PROSITE" id="PS51186"/>
    </source>
</evidence>
<feature type="active site" description="Proton donor" evidence="5">
    <location>
        <position position="123"/>
    </location>
</feature>
<protein>
    <recommendedName>
        <fullName evidence="5 6">[Ribosomal protein bS18]-alanine N-acetyltransferase</fullName>
        <ecNumber evidence="5 6">2.3.1.266</ecNumber>
    </recommendedName>
</protein>
<dbReference type="PANTHER" id="PTHR43420">
    <property type="entry name" value="ACETYLTRANSFERASE"/>
    <property type="match status" value="1"/>
</dbReference>
<dbReference type="InterPro" id="IPR050680">
    <property type="entry name" value="YpeA/RimI_acetyltransf"/>
</dbReference>
<dbReference type="InterPro" id="IPR006464">
    <property type="entry name" value="AcTrfase_RimI/Ard1"/>
</dbReference>
<evidence type="ECO:0000256" key="5">
    <source>
        <dbReference type="HAMAP-Rule" id="MF_02210"/>
    </source>
</evidence>
<accession>A0A1P8UDZ1</accession>
<evidence type="ECO:0000256" key="3">
    <source>
        <dbReference type="ARBA" id="ARBA00022679"/>
    </source>
</evidence>
<feature type="active site" description="Proton acceptor" evidence="5">
    <location>
        <position position="111"/>
    </location>
</feature>
<evidence type="ECO:0000256" key="1">
    <source>
        <dbReference type="ARBA" id="ARBA00005395"/>
    </source>
</evidence>
<dbReference type="AlphaFoldDB" id="A0A1P8UDZ1"/>
<evidence type="ECO:0000313" key="9">
    <source>
        <dbReference type="Proteomes" id="UP000243807"/>
    </source>
</evidence>
<dbReference type="GO" id="GO:0008999">
    <property type="term" value="F:protein-N-terminal-alanine acetyltransferase activity"/>
    <property type="evidence" value="ECO:0007669"/>
    <property type="project" value="UniProtKB-UniRule"/>
</dbReference>
<dbReference type="InterPro" id="IPR000182">
    <property type="entry name" value="GNAT_dom"/>
</dbReference>